<dbReference type="PRINTS" id="PR00599">
    <property type="entry name" value="MAPEPTIDASE"/>
</dbReference>
<evidence type="ECO:0000256" key="2">
    <source>
        <dbReference type="ARBA" id="ARBA00022801"/>
    </source>
</evidence>
<evidence type="ECO:0000259" key="3">
    <source>
        <dbReference type="Pfam" id="PF00557"/>
    </source>
</evidence>
<dbReference type="GO" id="GO:0008235">
    <property type="term" value="F:metalloexopeptidase activity"/>
    <property type="evidence" value="ECO:0007669"/>
    <property type="project" value="UniProtKB-ARBA"/>
</dbReference>
<dbReference type="AlphaFoldDB" id="A0A510JBM7"/>
<evidence type="ECO:0000313" key="5">
    <source>
        <dbReference type="EMBL" id="BBM36692.1"/>
    </source>
</evidence>
<evidence type="ECO:0000259" key="4">
    <source>
        <dbReference type="Pfam" id="PF01321"/>
    </source>
</evidence>
<dbReference type="EMBL" id="AP019822">
    <property type="protein sequence ID" value="BBM36692.1"/>
    <property type="molecule type" value="Genomic_DNA"/>
</dbReference>
<keyword evidence="1" id="KW-0479">Metal-binding</keyword>
<dbReference type="InterPro" id="IPR050659">
    <property type="entry name" value="Peptidase_M24B"/>
</dbReference>
<dbReference type="Proteomes" id="UP000321606">
    <property type="component" value="Chromosome"/>
</dbReference>
<dbReference type="InterPro" id="IPR000994">
    <property type="entry name" value="Pept_M24"/>
</dbReference>
<dbReference type="GO" id="GO:0046872">
    <property type="term" value="F:metal ion binding"/>
    <property type="evidence" value="ECO:0007669"/>
    <property type="project" value="UniProtKB-KW"/>
</dbReference>
<evidence type="ECO:0000256" key="1">
    <source>
        <dbReference type="ARBA" id="ARBA00022723"/>
    </source>
</evidence>
<dbReference type="GO" id="GO:0004177">
    <property type="term" value="F:aminopeptidase activity"/>
    <property type="evidence" value="ECO:0007669"/>
    <property type="project" value="UniProtKB-ARBA"/>
</dbReference>
<dbReference type="PANTHER" id="PTHR46112">
    <property type="entry name" value="AMINOPEPTIDASE"/>
    <property type="match status" value="1"/>
</dbReference>
<dbReference type="Gene3D" id="3.90.230.10">
    <property type="entry name" value="Creatinase/methionine aminopeptidase superfamily"/>
    <property type="match status" value="1"/>
</dbReference>
<organism evidence="5 6">
    <name type="scientific">Pseudoleptotrichia goodfellowii</name>
    <dbReference type="NCBI Taxonomy" id="157692"/>
    <lineage>
        <taxon>Bacteria</taxon>
        <taxon>Fusobacteriati</taxon>
        <taxon>Fusobacteriota</taxon>
        <taxon>Fusobacteriia</taxon>
        <taxon>Fusobacteriales</taxon>
        <taxon>Leptotrichiaceae</taxon>
        <taxon>Pseudoleptotrichia</taxon>
    </lineage>
</organism>
<dbReference type="STRING" id="714315.GCA_000516535_01643"/>
<reference evidence="5 6" key="1">
    <citation type="submission" date="2019-07" db="EMBL/GenBank/DDBJ databases">
        <title>Complete Genome Sequence of Leptotrichia goodfellowii Strain JCM 16774.</title>
        <authorList>
            <person name="Watanabe S."/>
            <person name="Cui L."/>
        </authorList>
    </citation>
    <scope>NUCLEOTIDE SEQUENCE [LARGE SCALE GENOMIC DNA]</scope>
    <source>
        <strain evidence="5 6">JCM16774</strain>
    </source>
</reference>
<accession>A0A510JBM7</accession>
<dbReference type="Pfam" id="PF00557">
    <property type="entry name" value="Peptidase_M24"/>
    <property type="match status" value="1"/>
</dbReference>
<keyword evidence="2" id="KW-0378">Hydrolase</keyword>
<dbReference type="CDD" id="cd01092">
    <property type="entry name" value="APP-like"/>
    <property type="match status" value="1"/>
</dbReference>
<gene>
    <name evidence="5" type="ORF">JCM16774_1636</name>
</gene>
<dbReference type="PROSITE" id="PS00491">
    <property type="entry name" value="PROLINE_PEPTIDASE"/>
    <property type="match status" value="1"/>
</dbReference>
<sequence>MEKRSEKLLKLLNELNVDGIFLTDLYNLRYFAGFTGTTGVALATKKGNFFYSDFRYRSQAEAQVSKMGFEFKEVSRGSLKYVGEHAEELGLKKIGFEDNNVTFATYQKLKEIFKAELVPVGEKIMYERMVKSDEEILMIKKAIEISDIAFSEALKVIKEGVSERELSAYMEYVQKKNGAEDKSFNTILASGVRSAMPHGVASDKKIQKEEFITMDFGAYYNGYVSDMTRTVYYGNNITERHKEIYNLVLEAQILGINTIKEGIMSDDVDKVVRNFLTEKGYGEYFGHGLGHGIGVEIHELPYLSSVSHIELKENMVVTSEPGLYFDGWGGVRIEDDVVVKKDGREVLNKSNKELIIIEA</sequence>
<dbReference type="InterPro" id="IPR029149">
    <property type="entry name" value="Creatin/AminoP/Spt16_N"/>
</dbReference>
<dbReference type="InterPro" id="IPR001714">
    <property type="entry name" value="Pept_M24_MAP"/>
</dbReference>
<proteinExistence type="predicted"/>
<name>A0A510JBM7_9FUSO</name>
<dbReference type="OrthoDB" id="9806388at2"/>
<dbReference type="SUPFAM" id="SSF53092">
    <property type="entry name" value="Creatinase/prolidase N-terminal domain"/>
    <property type="match status" value="1"/>
</dbReference>
<dbReference type="Pfam" id="PF01321">
    <property type="entry name" value="Creatinase_N"/>
    <property type="match status" value="1"/>
</dbReference>
<dbReference type="PANTHER" id="PTHR46112:SF3">
    <property type="entry name" value="AMINOPEPTIDASE YPDF"/>
    <property type="match status" value="1"/>
</dbReference>
<dbReference type="SUPFAM" id="SSF55920">
    <property type="entry name" value="Creatinase/aminopeptidase"/>
    <property type="match status" value="1"/>
</dbReference>
<dbReference type="Gene3D" id="3.40.350.10">
    <property type="entry name" value="Creatinase/prolidase N-terminal domain"/>
    <property type="match status" value="1"/>
</dbReference>
<dbReference type="InterPro" id="IPR036005">
    <property type="entry name" value="Creatinase/aminopeptidase-like"/>
</dbReference>
<protein>
    <submittedName>
        <fullName evidence="5">Peptidase M24</fullName>
    </submittedName>
</protein>
<dbReference type="InterPro" id="IPR000587">
    <property type="entry name" value="Creatinase_N"/>
</dbReference>
<evidence type="ECO:0000313" key="6">
    <source>
        <dbReference type="Proteomes" id="UP000321606"/>
    </source>
</evidence>
<dbReference type="KEGG" id="lgo:JCM16774_1636"/>
<dbReference type="RefSeq" id="WP_026737918.1">
    <property type="nucleotide sequence ID" value="NZ_AP019822.1"/>
</dbReference>
<dbReference type="InterPro" id="IPR001131">
    <property type="entry name" value="Peptidase_M24B_aminopep-P_CS"/>
</dbReference>
<feature type="domain" description="Creatinase N-terminal" evidence="4">
    <location>
        <begin position="4"/>
        <end position="130"/>
    </location>
</feature>
<feature type="domain" description="Peptidase M24" evidence="3">
    <location>
        <begin position="139"/>
        <end position="340"/>
    </location>
</feature>